<dbReference type="OMA" id="PNAGESW"/>
<dbReference type="SUPFAM" id="SSF53335">
    <property type="entry name" value="S-adenosyl-L-methionine-dependent methyltransferases"/>
    <property type="match status" value="1"/>
</dbReference>
<dbReference type="Proteomes" id="UP000051952">
    <property type="component" value="Unassembled WGS sequence"/>
</dbReference>
<gene>
    <name evidence="1" type="ORF">BSAL_17245</name>
</gene>
<dbReference type="InterPro" id="IPR029063">
    <property type="entry name" value="SAM-dependent_MTases_sf"/>
</dbReference>
<dbReference type="AlphaFoldDB" id="A0A0S4JEA8"/>
<name>A0A0S4JEA8_BODSA</name>
<proteinExistence type="predicted"/>
<evidence type="ECO:0008006" key="3">
    <source>
        <dbReference type="Google" id="ProtNLM"/>
    </source>
</evidence>
<evidence type="ECO:0000313" key="2">
    <source>
        <dbReference type="Proteomes" id="UP000051952"/>
    </source>
</evidence>
<evidence type="ECO:0000313" key="1">
    <source>
        <dbReference type="EMBL" id="CUG88779.1"/>
    </source>
</evidence>
<dbReference type="EMBL" id="CYKH01001671">
    <property type="protein sequence ID" value="CUG88779.1"/>
    <property type="molecule type" value="Genomic_DNA"/>
</dbReference>
<protein>
    <recommendedName>
        <fullName evidence="3">Spermidine synthase</fullName>
    </recommendedName>
</protein>
<accession>A0A0S4JEA8</accession>
<dbReference type="VEuPathDB" id="TriTrypDB:BSAL_17245"/>
<organism evidence="1 2">
    <name type="scientific">Bodo saltans</name>
    <name type="common">Flagellated protozoan</name>
    <dbReference type="NCBI Taxonomy" id="75058"/>
    <lineage>
        <taxon>Eukaryota</taxon>
        <taxon>Discoba</taxon>
        <taxon>Euglenozoa</taxon>
        <taxon>Kinetoplastea</taxon>
        <taxon>Metakinetoplastina</taxon>
        <taxon>Eubodonida</taxon>
        <taxon>Bodonidae</taxon>
        <taxon>Bodo</taxon>
    </lineage>
</organism>
<reference evidence="2" key="1">
    <citation type="submission" date="2015-09" db="EMBL/GenBank/DDBJ databases">
        <authorList>
            <consortium name="Pathogen Informatics"/>
        </authorList>
    </citation>
    <scope>NUCLEOTIDE SEQUENCE [LARGE SCALE GENOMIC DNA]</scope>
    <source>
        <strain evidence="2">Lake Konstanz</strain>
    </source>
</reference>
<dbReference type="OrthoDB" id="273249at2759"/>
<keyword evidence="2" id="KW-1185">Reference proteome</keyword>
<sequence length="469" mass="51135">MEWSELQPEDRRTLKALLNLDDNGHKLPTVETSPEQSTEVTAGVAVPTTVTLSELKAGIADQVSLVYQHWTAVRRLSLHHKRKPHLQSCRVTSIRHIMDGIVFKDFMVVYAEVEVVIGFRTTTRPAAAEKKRSREENDNDESADVVAVNAAAAESTPTTAARDLETLVFHTMHFVHRTTPNVGYEVQSVIVPNAPLDLQCVAGNIIQFALLTWMRLQYGTPPNAGESWDTSKLRLPQSGDVVILGMGGNVMANCLVHLLPHTVPIHVVEIEPSVVAVCSIEGQLPSTPNFHVHVCDVVVALKELKDASCALIILDCFDPLVGEMESGHSLLTFSKSKLLAPAAENASSGGLLMVNLHRRPTQSNLQVFFDVFGEHRVEAIDLPGAKQCFVACSLDPIPTLTPKPYNLFGAAAATYLKSLTPSPFECPVPVGVKGGQSVVSKNTDHVGWKPFRAWAGEDDVSHKGRPTKH</sequence>
<dbReference type="Gene3D" id="3.40.50.150">
    <property type="entry name" value="Vaccinia Virus protein VP39"/>
    <property type="match status" value="1"/>
</dbReference>